<proteinExistence type="predicted"/>
<dbReference type="PANTHER" id="PTHR37299">
    <property type="entry name" value="TRANSCRIPTIONAL REGULATOR-RELATED"/>
    <property type="match status" value="1"/>
</dbReference>
<feature type="domain" description="Response regulatory" evidence="2">
    <location>
        <begin position="2"/>
        <end position="115"/>
    </location>
</feature>
<dbReference type="PROSITE" id="PS50930">
    <property type="entry name" value="HTH_LYTTR"/>
    <property type="match status" value="1"/>
</dbReference>
<name>A0A7K3WW08_9FLAO</name>
<evidence type="ECO:0000313" key="4">
    <source>
        <dbReference type="EMBL" id="NEN25112.1"/>
    </source>
</evidence>
<dbReference type="Gene3D" id="3.40.50.2300">
    <property type="match status" value="1"/>
</dbReference>
<feature type="domain" description="HTH LytTR-type" evidence="3">
    <location>
        <begin position="140"/>
        <end position="244"/>
    </location>
</feature>
<dbReference type="GO" id="GO:0003677">
    <property type="term" value="F:DNA binding"/>
    <property type="evidence" value="ECO:0007669"/>
    <property type="project" value="InterPro"/>
</dbReference>
<evidence type="ECO:0000259" key="3">
    <source>
        <dbReference type="PROSITE" id="PS50930"/>
    </source>
</evidence>
<feature type="modified residue" description="4-aspartylphosphate" evidence="1">
    <location>
        <position position="54"/>
    </location>
</feature>
<sequence length="245" mass="27897">MKALIVDDELFCRENLKFIIGEYCPEITSIAQAGSAEEARQYFSESDADILFLDIKMPNENGFELLESISNKNLSVIFTTAHNEYALKAIKAQAIDYLEKPINIEDLQDAVKKAGVKAKKPNNSLEEIKALIRRTANEKIAIPMREGYEIIAYQDIVHLEASESYTMIYLTNGKKLLSSKNIKVYEDKLDSEVFFRTHKSHIINLQYHIKGFSRIDGNSAVMSNGKQIPIARRKLQVFLDRIADM</sequence>
<gene>
    <name evidence="4" type="ORF">G3O08_16550</name>
</gene>
<dbReference type="SUPFAM" id="SSF52172">
    <property type="entry name" value="CheY-like"/>
    <property type="match status" value="1"/>
</dbReference>
<evidence type="ECO:0000256" key="1">
    <source>
        <dbReference type="PROSITE-ProRule" id="PRU00169"/>
    </source>
</evidence>
<dbReference type="Pfam" id="PF00072">
    <property type="entry name" value="Response_reg"/>
    <property type="match status" value="1"/>
</dbReference>
<keyword evidence="5" id="KW-1185">Reference proteome</keyword>
<evidence type="ECO:0000313" key="5">
    <source>
        <dbReference type="Proteomes" id="UP000486602"/>
    </source>
</evidence>
<dbReference type="SMART" id="SM00448">
    <property type="entry name" value="REC"/>
    <property type="match status" value="1"/>
</dbReference>
<keyword evidence="1" id="KW-0597">Phosphoprotein</keyword>
<dbReference type="PANTHER" id="PTHR37299:SF1">
    <property type="entry name" value="STAGE 0 SPORULATION PROTEIN A HOMOLOG"/>
    <property type="match status" value="1"/>
</dbReference>
<dbReference type="GO" id="GO:0000156">
    <property type="term" value="F:phosphorelay response regulator activity"/>
    <property type="evidence" value="ECO:0007669"/>
    <property type="project" value="InterPro"/>
</dbReference>
<reference evidence="4 5" key="1">
    <citation type="submission" date="2020-02" db="EMBL/GenBank/DDBJ databases">
        <title>Out from the shadows clarifying the taxonomy of the family Cryomorphaceae and related taxa by utilizing the GTDB taxonomic framework.</title>
        <authorList>
            <person name="Bowman J.P."/>
        </authorList>
    </citation>
    <scope>NUCLEOTIDE SEQUENCE [LARGE SCALE GENOMIC DNA]</scope>
    <source>
        <strain evidence="4 5">QSSC 1-22</strain>
    </source>
</reference>
<dbReference type="RefSeq" id="WP_163286571.1">
    <property type="nucleotide sequence ID" value="NZ_JAAGVY010000040.1"/>
</dbReference>
<protein>
    <submittedName>
        <fullName evidence="4">Response regulator transcription factor</fullName>
    </submittedName>
</protein>
<dbReference type="InterPro" id="IPR011006">
    <property type="entry name" value="CheY-like_superfamily"/>
</dbReference>
<comment type="caution">
    <text evidence="4">The sequence shown here is derived from an EMBL/GenBank/DDBJ whole genome shotgun (WGS) entry which is preliminary data.</text>
</comment>
<dbReference type="SMART" id="SM00850">
    <property type="entry name" value="LytTR"/>
    <property type="match status" value="1"/>
</dbReference>
<dbReference type="InterPro" id="IPR007492">
    <property type="entry name" value="LytTR_DNA-bd_dom"/>
</dbReference>
<organism evidence="4 5">
    <name type="scientific">Cryomorpha ignava</name>
    <dbReference type="NCBI Taxonomy" id="101383"/>
    <lineage>
        <taxon>Bacteria</taxon>
        <taxon>Pseudomonadati</taxon>
        <taxon>Bacteroidota</taxon>
        <taxon>Flavobacteriia</taxon>
        <taxon>Flavobacteriales</taxon>
        <taxon>Cryomorphaceae</taxon>
        <taxon>Cryomorpha</taxon>
    </lineage>
</organism>
<dbReference type="InterPro" id="IPR046947">
    <property type="entry name" value="LytR-like"/>
</dbReference>
<dbReference type="Proteomes" id="UP000486602">
    <property type="component" value="Unassembled WGS sequence"/>
</dbReference>
<dbReference type="InterPro" id="IPR001789">
    <property type="entry name" value="Sig_transdc_resp-reg_receiver"/>
</dbReference>
<dbReference type="EMBL" id="JAAGVY010000040">
    <property type="protein sequence ID" value="NEN25112.1"/>
    <property type="molecule type" value="Genomic_DNA"/>
</dbReference>
<accession>A0A7K3WW08</accession>
<evidence type="ECO:0000259" key="2">
    <source>
        <dbReference type="PROSITE" id="PS50110"/>
    </source>
</evidence>
<dbReference type="AlphaFoldDB" id="A0A7K3WW08"/>
<dbReference type="Gene3D" id="2.40.50.1020">
    <property type="entry name" value="LytTr DNA-binding domain"/>
    <property type="match status" value="1"/>
</dbReference>
<dbReference type="PROSITE" id="PS50110">
    <property type="entry name" value="RESPONSE_REGULATORY"/>
    <property type="match status" value="1"/>
</dbReference>
<dbReference type="Pfam" id="PF04397">
    <property type="entry name" value="LytTR"/>
    <property type="match status" value="1"/>
</dbReference>